<protein>
    <submittedName>
        <fullName evidence="2">Uncharacterized protein</fullName>
    </submittedName>
</protein>
<evidence type="ECO:0000313" key="2">
    <source>
        <dbReference type="EMBL" id="KRL93894.1"/>
    </source>
</evidence>
<name>A0A0R1UKM6_9LACO</name>
<sequence>MLNIKLVINRHLRLPEIPAAVGTAYGLRSGPPARFEARHKSPVSKHVPRCKPILG</sequence>
<gene>
    <name evidence="2" type="ORF">FD28_GL001084</name>
</gene>
<accession>A0A0R1UKM6</accession>
<evidence type="ECO:0000313" key="3">
    <source>
        <dbReference type="Proteomes" id="UP000051580"/>
    </source>
</evidence>
<feature type="compositionally biased region" description="Basic residues" evidence="1">
    <location>
        <begin position="40"/>
        <end position="49"/>
    </location>
</feature>
<evidence type="ECO:0000256" key="1">
    <source>
        <dbReference type="SAM" id="MobiDB-lite"/>
    </source>
</evidence>
<organism evidence="2 3">
    <name type="scientific">Levilactobacillus hammesii DSM 16381</name>
    <dbReference type="NCBI Taxonomy" id="1423753"/>
    <lineage>
        <taxon>Bacteria</taxon>
        <taxon>Bacillati</taxon>
        <taxon>Bacillota</taxon>
        <taxon>Bacilli</taxon>
        <taxon>Lactobacillales</taxon>
        <taxon>Lactobacillaceae</taxon>
        <taxon>Levilactobacillus</taxon>
    </lineage>
</organism>
<dbReference type="Proteomes" id="UP000051580">
    <property type="component" value="Unassembled WGS sequence"/>
</dbReference>
<dbReference type="EMBL" id="AZFS01000061">
    <property type="protein sequence ID" value="KRL93894.1"/>
    <property type="molecule type" value="Genomic_DNA"/>
</dbReference>
<dbReference type="STRING" id="1423753.FD28_GL001084"/>
<comment type="caution">
    <text evidence="2">The sequence shown here is derived from an EMBL/GenBank/DDBJ whole genome shotgun (WGS) entry which is preliminary data.</text>
</comment>
<keyword evidence="3" id="KW-1185">Reference proteome</keyword>
<feature type="region of interest" description="Disordered" evidence="1">
    <location>
        <begin position="35"/>
        <end position="55"/>
    </location>
</feature>
<proteinExistence type="predicted"/>
<reference evidence="2 3" key="1">
    <citation type="journal article" date="2015" name="Genome Announc.">
        <title>Expanding the biotechnology potential of lactobacilli through comparative genomics of 213 strains and associated genera.</title>
        <authorList>
            <person name="Sun Z."/>
            <person name="Harris H.M."/>
            <person name="McCann A."/>
            <person name="Guo C."/>
            <person name="Argimon S."/>
            <person name="Zhang W."/>
            <person name="Yang X."/>
            <person name="Jeffery I.B."/>
            <person name="Cooney J.C."/>
            <person name="Kagawa T.F."/>
            <person name="Liu W."/>
            <person name="Song Y."/>
            <person name="Salvetti E."/>
            <person name="Wrobel A."/>
            <person name="Rasinkangas P."/>
            <person name="Parkhill J."/>
            <person name="Rea M.C."/>
            <person name="O'Sullivan O."/>
            <person name="Ritari J."/>
            <person name="Douillard F.P."/>
            <person name="Paul Ross R."/>
            <person name="Yang R."/>
            <person name="Briner A.E."/>
            <person name="Felis G.E."/>
            <person name="de Vos W.M."/>
            <person name="Barrangou R."/>
            <person name="Klaenhammer T.R."/>
            <person name="Caufield P.W."/>
            <person name="Cui Y."/>
            <person name="Zhang H."/>
            <person name="O'Toole P.W."/>
        </authorList>
    </citation>
    <scope>NUCLEOTIDE SEQUENCE [LARGE SCALE GENOMIC DNA]</scope>
    <source>
        <strain evidence="2 3">DSM 16381</strain>
    </source>
</reference>
<dbReference type="AlphaFoldDB" id="A0A0R1UKM6"/>
<dbReference type="PATRIC" id="fig|1423753.3.peg.1127"/>